<keyword evidence="7 9" id="KW-0456">Lyase</keyword>
<dbReference type="InterPro" id="IPR013785">
    <property type="entry name" value="Aldolase_TIM"/>
</dbReference>
<evidence type="ECO:0000256" key="7">
    <source>
        <dbReference type="ARBA" id="ARBA00023239"/>
    </source>
</evidence>
<comment type="similarity">
    <text evidence="9 10">Belongs to the TrpA family.</text>
</comment>
<name>A0A5K7X3R7_9BACT</name>
<dbReference type="EC" id="4.2.1.20" evidence="9"/>
<evidence type="ECO:0000256" key="10">
    <source>
        <dbReference type="RuleBase" id="RU003662"/>
    </source>
</evidence>
<dbReference type="KEGG" id="lpav:PLANPX_0617"/>
<evidence type="ECO:0000313" key="12">
    <source>
        <dbReference type="Proteomes" id="UP000326837"/>
    </source>
</evidence>
<evidence type="ECO:0000313" key="11">
    <source>
        <dbReference type="EMBL" id="BBO31005.1"/>
    </source>
</evidence>
<dbReference type="HAMAP" id="MF_00131">
    <property type="entry name" value="Trp_synth_alpha"/>
    <property type="match status" value="1"/>
</dbReference>
<dbReference type="GO" id="GO:0005829">
    <property type="term" value="C:cytosol"/>
    <property type="evidence" value="ECO:0007669"/>
    <property type="project" value="TreeGrafter"/>
</dbReference>
<evidence type="ECO:0000256" key="5">
    <source>
        <dbReference type="ARBA" id="ARBA00022822"/>
    </source>
</evidence>
<comment type="pathway">
    <text evidence="2 9">Amino-acid biosynthesis; L-tryptophan biosynthesis; L-tryptophan from chorismate: step 5/5.</text>
</comment>
<dbReference type="PANTHER" id="PTHR43406:SF1">
    <property type="entry name" value="TRYPTOPHAN SYNTHASE ALPHA CHAIN, CHLOROPLASTIC"/>
    <property type="match status" value="1"/>
</dbReference>
<evidence type="ECO:0000256" key="9">
    <source>
        <dbReference type="HAMAP-Rule" id="MF_00131"/>
    </source>
</evidence>
<protein>
    <recommendedName>
        <fullName evidence="9">Tryptophan synthase alpha chain</fullName>
        <ecNumber evidence="9">4.2.1.20</ecNumber>
    </recommendedName>
</protein>
<evidence type="ECO:0000256" key="4">
    <source>
        <dbReference type="ARBA" id="ARBA00022605"/>
    </source>
</evidence>
<comment type="function">
    <text evidence="1 9">The alpha subunit is responsible for the aldol cleavage of indoleglycerol phosphate to indole and glyceraldehyde 3-phosphate.</text>
</comment>
<evidence type="ECO:0000256" key="1">
    <source>
        <dbReference type="ARBA" id="ARBA00003365"/>
    </source>
</evidence>
<proteinExistence type="inferred from homology"/>
<feature type="active site" description="Proton acceptor" evidence="9">
    <location>
        <position position="60"/>
    </location>
</feature>
<dbReference type="AlphaFoldDB" id="A0A5K7X3R7"/>
<dbReference type="Pfam" id="PF00290">
    <property type="entry name" value="Trp_syntA"/>
    <property type="match status" value="1"/>
</dbReference>
<dbReference type="RefSeq" id="WP_152097232.1">
    <property type="nucleotide sequence ID" value="NZ_AP021861.1"/>
</dbReference>
<dbReference type="UniPathway" id="UPA00035">
    <property type="reaction ID" value="UER00044"/>
</dbReference>
<comment type="catalytic activity">
    <reaction evidence="8 9">
        <text>(1S,2R)-1-C-(indol-3-yl)glycerol 3-phosphate + L-serine = D-glyceraldehyde 3-phosphate + L-tryptophan + H2O</text>
        <dbReference type="Rhea" id="RHEA:10532"/>
        <dbReference type="ChEBI" id="CHEBI:15377"/>
        <dbReference type="ChEBI" id="CHEBI:33384"/>
        <dbReference type="ChEBI" id="CHEBI:57912"/>
        <dbReference type="ChEBI" id="CHEBI:58866"/>
        <dbReference type="ChEBI" id="CHEBI:59776"/>
        <dbReference type="EC" id="4.2.1.20"/>
    </reaction>
</comment>
<evidence type="ECO:0000256" key="6">
    <source>
        <dbReference type="ARBA" id="ARBA00023141"/>
    </source>
</evidence>
<evidence type="ECO:0000256" key="8">
    <source>
        <dbReference type="ARBA" id="ARBA00049047"/>
    </source>
</evidence>
<comment type="subunit">
    <text evidence="3 9">Tetramer of two alpha and two beta chains.</text>
</comment>
<keyword evidence="12" id="KW-1185">Reference proteome</keyword>
<keyword evidence="4 9" id="KW-0028">Amino-acid biosynthesis</keyword>
<organism evidence="11 12">
    <name type="scientific">Lacipirellula parvula</name>
    <dbReference type="NCBI Taxonomy" id="2650471"/>
    <lineage>
        <taxon>Bacteria</taxon>
        <taxon>Pseudomonadati</taxon>
        <taxon>Planctomycetota</taxon>
        <taxon>Planctomycetia</taxon>
        <taxon>Pirellulales</taxon>
        <taxon>Lacipirellulaceae</taxon>
        <taxon>Lacipirellula</taxon>
    </lineage>
</organism>
<dbReference type="InterPro" id="IPR002028">
    <property type="entry name" value="Trp_synthase_suA"/>
</dbReference>
<keyword evidence="6 9" id="KW-0057">Aromatic amino acid biosynthesis</keyword>
<dbReference type="FunFam" id="3.20.20.70:FF:000037">
    <property type="entry name" value="Tryptophan synthase alpha chain"/>
    <property type="match status" value="1"/>
</dbReference>
<dbReference type="PANTHER" id="PTHR43406">
    <property type="entry name" value="TRYPTOPHAN SYNTHASE, ALPHA CHAIN"/>
    <property type="match status" value="1"/>
</dbReference>
<dbReference type="Gene3D" id="3.20.20.70">
    <property type="entry name" value="Aldolase class I"/>
    <property type="match status" value="1"/>
</dbReference>
<dbReference type="Proteomes" id="UP000326837">
    <property type="component" value="Chromosome"/>
</dbReference>
<feature type="active site" description="Proton acceptor" evidence="9">
    <location>
        <position position="49"/>
    </location>
</feature>
<dbReference type="InterPro" id="IPR011060">
    <property type="entry name" value="RibuloseP-bd_barrel"/>
</dbReference>
<dbReference type="GO" id="GO:0004834">
    <property type="term" value="F:tryptophan synthase activity"/>
    <property type="evidence" value="ECO:0007669"/>
    <property type="project" value="UniProtKB-UniRule"/>
</dbReference>
<evidence type="ECO:0000256" key="2">
    <source>
        <dbReference type="ARBA" id="ARBA00004733"/>
    </source>
</evidence>
<accession>A0A5K7X3R7</accession>
<sequence length="268" mass="29033">MSSIDQLFAKLRSENRKALMPFITAGDPDVAFTSAVLQELVKRGAHMCEVGIPYSDPIADGPVIQASYTRALEKKIKLRDILTMLGETTPKLAAPAVTMVSYAIVYRHGVEKYCDDAKAAGVAGLIVPDLPVEESPQLLKICTERGLSLIQLVTPLTPRDRALRICETSTGFVYYVSVAGITGERTQLPPELAENVAWLREQTKLPICIGFGVSQPEHVRLLAPAADGLIVGSAIVRRIATAAERPREEVLKEVGDYVETLIKALPAG</sequence>
<keyword evidence="5 9" id="KW-0822">Tryptophan biosynthesis</keyword>
<dbReference type="SUPFAM" id="SSF51366">
    <property type="entry name" value="Ribulose-phoshate binding barrel"/>
    <property type="match status" value="1"/>
</dbReference>
<dbReference type="CDD" id="cd04724">
    <property type="entry name" value="Tryptophan_synthase_alpha"/>
    <property type="match status" value="1"/>
</dbReference>
<evidence type="ECO:0000256" key="3">
    <source>
        <dbReference type="ARBA" id="ARBA00011270"/>
    </source>
</evidence>
<reference evidence="12" key="1">
    <citation type="submission" date="2019-10" db="EMBL/GenBank/DDBJ databases">
        <title>Lacipirellula parvula gen. nov., sp. nov., representing a lineage of planctomycetes widespread in freshwater anoxic habitats, and description of the family Lacipirellulaceae.</title>
        <authorList>
            <person name="Dedysh S.N."/>
            <person name="Kulichevskaya I.S."/>
            <person name="Beletsky A.V."/>
            <person name="Rakitin A.L."/>
            <person name="Mardanov A.V."/>
            <person name="Ivanova A.A."/>
            <person name="Saltykova V.X."/>
            <person name="Rijpstra W.I.C."/>
            <person name="Sinninghe Damste J.S."/>
            <person name="Ravin N.V."/>
        </authorList>
    </citation>
    <scope>NUCLEOTIDE SEQUENCE [LARGE SCALE GENOMIC DNA]</scope>
    <source>
        <strain evidence="12">PX69</strain>
    </source>
</reference>
<gene>
    <name evidence="9" type="primary">trpA</name>
    <name evidence="11" type="ORF">PLANPX_0617</name>
</gene>
<dbReference type="EMBL" id="AP021861">
    <property type="protein sequence ID" value="BBO31005.1"/>
    <property type="molecule type" value="Genomic_DNA"/>
</dbReference>
<dbReference type="NCBIfam" id="TIGR00262">
    <property type="entry name" value="trpA"/>
    <property type="match status" value="1"/>
</dbReference>